<dbReference type="PANTHER" id="PTHR20908:SF4">
    <property type="entry name" value="SI:DKEY-5I3.5"/>
    <property type="match status" value="1"/>
</dbReference>
<comment type="caution">
    <text evidence="2">The sequence shown here is derived from an EMBL/GenBank/DDBJ whole genome shotgun (WGS) entry which is preliminary data.</text>
</comment>
<dbReference type="KEGG" id="tng:GSTEN00020815G001"/>
<dbReference type="InterPro" id="IPR029058">
    <property type="entry name" value="AB_hydrolase_fold"/>
</dbReference>
<dbReference type="AlphaFoldDB" id="Q4SBU0"/>
<dbReference type="Pfam" id="PF05705">
    <property type="entry name" value="DUF829"/>
    <property type="match status" value="1"/>
</dbReference>
<sequence length="607" mass="67811">MCVTLEYCKLSTNVVCGDSGSWPSLNFPTHPDDGGLLLTGNSSSDASASSQHQSDVAPTSRPLLLFFSWLGAQPGPVSKYRDLYLTRGMDVLVIQSSVMHFLWPRWGLSYGLEVLRLLEEPQFSGRAVLVHAASIGGYTFTQVLIHIAQGRKEHAGLAQRVIGHIYDSLVFGTLEHMAIGLGKTLVPRFQGFVKNAALLYFWLFKTQTADFYDSSVLVFHNSPILAPALFFFSENDALCDLAVAEKCIEHWRKRGMSVESRKWKESIHAAHMRCHPEDYCSTLEKFLNSLGFLATALGTASPDRKKTRRGQKVESSAGSELREKETQPMEPHRDPSSCSRRSTHFSWPDAVNGAPGLMSSHSPRKLPSRCARVRLPGSAECGQMGSLGDICVWLLKRSTRSCTEERHLTQKRKSALILPPASVPGMCSSQPVYIQYPEQLQTNYIKVPSKLQTLLSHLLLAGVYVQWAWMKEESKDSSAKLLPHICLSLDQVCDELALKRCCAIKCITENQVIGRLSTSRRSAFVQGRRLMSLNIMGPLLGAYQGNGLRGSLYQSISNDSRYLVHTCAGWREKQMREEARKDVKDCTEPSPSLEFCSGRYRQHHYAF</sequence>
<dbReference type="PANTHER" id="PTHR20908">
    <property type="entry name" value="LD15586P"/>
    <property type="match status" value="1"/>
</dbReference>
<dbReference type="ESTHER" id="tetng-q4sbu0">
    <property type="family name" value="Duf_829"/>
</dbReference>
<reference evidence="2" key="2">
    <citation type="submission" date="2004-02" db="EMBL/GenBank/DDBJ databases">
        <authorList>
            <consortium name="Genoscope"/>
            <consortium name="Whitehead Institute Centre for Genome Research"/>
        </authorList>
    </citation>
    <scope>NUCLEOTIDE SEQUENCE</scope>
</reference>
<gene>
    <name evidence="2" type="ORF">GSTENG00020815001</name>
</gene>
<accession>Q4SBU0</accession>
<evidence type="ECO:0000313" key="2">
    <source>
        <dbReference type="EMBL" id="CAG01892.1"/>
    </source>
</evidence>
<protein>
    <submittedName>
        <fullName evidence="2">(spotted green pufferfish) hypothetical protein</fullName>
    </submittedName>
</protein>
<feature type="region of interest" description="Disordered" evidence="1">
    <location>
        <begin position="301"/>
        <end position="365"/>
    </location>
</feature>
<feature type="compositionally biased region" description="Basic and acidic residues" evidence="1">
    <location>
        <begin position="320"/>
        <end position="335"/>
    </location>
</feature>
<evidence type="ECO:0000256" key="1">
    <source>
        <dbReference type="SAM" id="MobiDB-lite"/>
    </source>
</evidence>
<dbReference type="GO" id="GO:0017171">
    <property type="term" value="F:serine hydrolase activity"/>
    <property type="evidence" value="ECO:0007669"/>
    <property type="project" value="TreeGrafter"/>
</dbReference>
<dbReference type="InterPro" id="IPR008547">
    <property type="entry name" value="DUF829_TMEM53"/>
</dbReference>
<dbReference type="SUPFAM" id="SSF53474">
    <property type="entry name" value="alpha/beta-Hydrolases"/>
    <property type="match status" value="1"/>
</dbReference>
<proteinExistence type="predicted"/>
<dbReference type="EMBL" id="CAAE01014664">
    <property type="protein sequence ID" value="CAG01892.1"/>
    <property type="molecule type" value="Genomic_DNA"/>
</dbReference>
<dbReference type="OrthoDB" id="77878at2759"/>
<name>Q4SBU0_TETNG</name>
<reference evidence="2" key="1">
    <citation type="journal article" date="2004" name="Nature">
        <title>Genome duplication in the teleost fish Tetraodon nigroviridis reveals the early vertebrate proto-karyotype.</title>
        <authorList>
            <person name="Jaillon O."/>
            <person name="Aury J.-M."/>
            <person name="Brunet F."/>
            <person name="Petit J.-L."/>
            <person name="Stange-Thomann N."/>
            <person name="Mauceli E."/>
            <person name="Bouneau L."/>
            <person name="Fischer C."/>
            <person name="Ozouf-Costaz C."/>
            <person name="Bernot A."/>
            <person name="Nicaud S."/>
            <person name="Jaffe D."/>
            <person name="Fisher S."/>
            <person name="Lutfalla G."/>
            <person name="Dossat C."/>
            <person name="Segurens B."/>
            <person name="Dasilva C."/>
            <person name="Salanoubat M."/>
            <person name="Levy M."/>
            <person name="Boudet N."/>
            <person name="Castellano S."/>
            <person name="Anthouard V."/>
            <person name="Jubin C."/>
            <person name="Castelli V."/>
            <person name="Katinka M."/>
            <person name="Vacherie B."/>
            <person name="Biemont C."/>
            <person name="Skalli Z."/>
            <person name="Cattolico L."/>
            <person name="Poulain J."/>
            <person name="De Berardinis V."/>
            <person name="Cruaud C."/>
            <person name="Duprat S."/>
            <person name="Brottier P."/>
            <person name="Coutanceau J.-P."/>
            <person name="Gouzy J."/>
            <person name="Parra G."/>
            <person name="Lardier G."/>
            <person name="Chapple C."/>
            <person name="McKernan K.J."/>
            <person name="McEwan P."/>
            <person name="Bosak S."/>
            <person name="Kellis M."/>
            <person name="Volff J.-N."/>
            <person name="Guigo R."/>
            <person name="Zody M.C."/>
            <person name="Mesirov J."/>
            <person name="Lindblad-Toh K."/>
            <person name="Birren B."/>
            <person name="Nusbaum C."/>
            <person name="Kahn D."/>
            <person name="Robinson-Rechavi M."/>
            <person name="Laudet V."/>
            <person name="Schachter V."/>
            <person name="Quetier F."/>
            <person name="Saurin W."/>
            <person name="Scarpelli C."/>
            <person name="Wincker P."/>
            <person name="Lander E.S."/>
            <person name="Weissenbach J."/>
            <person name="Roest Crollius H."/>
        </authorList>
    </citation>
    <scope>NUCLEOTIDE SEQUENCE [LARGE SCALE GENOMIC DNA]</scope>
</reference>
<organism evidence="2">
    <name type="scientific">Tetraodon nigroviridis</name>
    <name type="common">Spotted green pufferfish</name>
    <name type="synonym">Chelonodon nigroviridis</name>
    <dbReference type="NCBI Taxonomy" id="99883"/>
    <lineage>
        <taxon>Eukaryota</taxon>
        <taxon>Metazoa</taxon>
        <taxon>Chordata</taxon>
        <taxon>Craniata</taxon>
        <taxon>Vertebrata</taxon>
        <taxon>Euteleostomi</taxon>
        <taxon>Actinopterygii</taxon>
        <taxon>Neopterygii</taxon>
        <taxon>Teleostei</taxon>
        <taxon>Neoteleostei</taxon>
        <taxon>Acanthomorphata</taxon>
        <taxon>Eupercaria</taxon>
        <taxon>Tetraodontiformes</taxon>
        <taxon>Tetradontoidea</taxon>
        <taxon>Tetraodontidae</taxon>
        <taxon>Tetraodon</taxon>
    </lineage>
</organism>